<dbReference type="GO" id="GO:0004519">
    <property type="term" value="F:endonuclease activity"/>
    <property type="evidence" value="ECO:0007669"/>
    <property type="project" value="UniProtKB-KW"/>
</dbReference>
<keyword evidence="6" id="KW-0540">Nuclease</keyword>
<evidence type="ECO:0000259" key="13">
    <source>
        <dbReference type="PROSITE" id="PS52020"/>
    </source>
</evidence>
<evidence type="ECO:0000256" key="5">
    <source>
        <dbReference type="ARBA" id="ARBA00022705"/>
    </source>
</evidence>
<dbReference type="SUPFAM" id="SSF55464">
    <property type="entry name" value="Origin of replication-binding domain, RBD-like"/>
    <property type="match status" value="1"/>
</dbReference>
<feature type="domain" description="CRESS-DNA virus Rep endonuclease" evidence="13">
    <location>
        <begin position="4"/>
        <end position="108"/>
    </location>
</feature>
<dbReference type="Proteomes" id="UP000156693">
    <property type="component" value="Segment"/>
</dbReference>
<evidence type="ECO:0000256" key="12">
    <source>
        <dbReference type="ARBA" id="ARBA00023125"/>
    </source>
</evidence>
<dbReference type="PROSITE" id="PS52020">
    <property type="entry name" value="CRESS_DNA_REP"/>
    <property type="match status" value="1"/>
</dbReference>
<evidence type="ECO:0000256" key="11">
    <source>
        <dbReference type="ARBA" id="ARBA00023124"/>
    </source>
</evidence>
<proteinExistence type="predicted"/>
<comment type="subcellular location">
    <subcellularLocation>
        <location evidence="1">Host nucleus</location>
    </subcellularLocation>
</comment>
<organism evidence="14 15">
    <name type="scientific">Rhinolophus associated gemykibivirus 2</name>
    <dbReference type="NCBI Taxonomy" id="2004966"/>
    <lineage>
        <taxon>Viruses</taxon>
        <taxon>Monodnaviria</taxon>
        <taxon>Shotokuvirae</taxon>
        <taxon>Cressdnaviricota</taxon>
        <taxon>Repensiviricetes</taxon>
        <taxon>Geplafuvirales</taxon>
        <taxon>Genomoviridae</taxon>
        <taxon>Gemykibivirus</taxon>
        <taxon>Gemykibivirus rhina2</taxon>
    </lineage>
</organism>
<keyword evidence="11" id="KW-0190">Covalent protein-DNA linkage</keyword>
<evidence type="ECO:0000256" key="9">
    <source>
        <dbReference type="ARBA" id="ARBA00022759"/>
    </source>
</evidence>
<keyword evidence="8" id="KW-0547">Nucleotide-binding</keyword>
<evidence type="ECO:0000256" key="4">
    <source>
        <dbReference type="ARBA" id="ARBA00022695"/>
    </source>
</evidence>
<keyword evidence="10" id="KW-0378">Hydrolase</keyword>
<dbReference type="GO" id="GO:0000166">
    <property type="term" value="F:nucleotide binding"/>
    <property type="evidence" value="ECO:0007669"/>
    <property type="project" value="UniProtKB-KW"/>
</dbReference>
<dbReference type="GO" id="GO:0006260">
    <property type="term" value="P:DNA replication"/>
    <property type="evidence" value="ECO:0007669"/>
    <property type="project" value="UniProtKB-KW"/>
</dbReference>
<reference evidence="15" key="1">
    <citation type="submission" date="2014-03" db="EMBL/GenBank/DDBJ databases">
        <title>Mammalian viruses resident in respiratory and gastrointestinal tracts of bat species across China mainland.</title>
        <authorList>
            <person name="Wu Z."/>
            <person name="Yang L."/>
            <person name="Jin Q."/>
        </authorList>
    </citation>
    <scope>NUCLEOTIDE SEQUENCE [LARGE SCALE GENOMIC DNA]</scope>
</reference>
<protein>
    <submittedName>
        <fullName evidence="14">Rep1</fullName>
    </submittedName>
</protein>
<dbReference type="Gene3D" id="3.40.1310.20">
    <property type="match status" value="1"/>
</dbReference>
<dbReference type="KEGG" id="vg:37617574"/>
<dbReference type="EMBL" id="KJ641726">
    <property type="protein sequence ID" value="AIF76264.1"/>
    <property type="molecule type" value="Genomic_DNA"/>
</dbReference>
<dbReference type="GO" id="GO:0016787">
    <property type="term" value="F:hydrolase activity"/>
    <property type="evidence" value="ECO:0007669"/>
    <property type="project" value="UniProtKB-KW"/>
</dbReference>
<keyword evidence="7" id="KW-0479">Metal-binding</keyword>
<dbReference type="GeneID" id="37617574"/>
<accession>A0A0D3MDE4</accession>
<dbReference type="GO" id="GO:0003677">
    <property type="term" value="F:DNA binding"/>
    <property type="evidence" value="ECO:0007669"/>
    <property type="project" value="UniProtKB-KW"/>
</dbReference>
<sequence length="192" mass="21491">MSTRWQFRYCLLTYPQCGNLDAFDVVDHLSTLGAECIVGREHHENGGVHLHAFVDFGRKFRSRNVRAFDVDGRHPNVEPTRSTPSAGWDYATKDGDIIAGGLARPGDSIVSDKTWSTIVAAKDAEEFWDLCASLAPRALVCNFSSLRSYADWRFMPKPPTYVQPGGVRIDTSSCPRLDEWVQSNLTTRQPGR</sequence>
<keyword evidence="3" id="KW-0808">Transferase</keyword>
<dbReference type="OrthoDB" id="9195at10239"/>
<evidence type="ECO:0000256" key="10">
    <source>
        <dbReference type="ARBA" id="ARBA00022801"/>
    </source>
</evidence>
<evidence type="ECO:0000256" key="8">
    <source>
        <dbReference type="ARBA" id="ARBA00022741"/>
    </source>
</evidence>
<dbReference type="RefSeq" id="YP_009506639.1">
    <property type="nucleotide sequence ID" value="NC_038500.1"/>
</dbReference>
<evidence type="ECO:0000256" key="1">
    <source>
        <dbReference type="ARBA" id="ARBA00004147"/>
    </source>
</evidence>
<keyword evidence="15" id="KW-1185">Reference proteome</keyword>
<evidence type="ECO:0000256" key="7">
    <source>
        <dbReference type="ARBA" id="ARBA00022723"/>
    </source>
</evidence>
<keyword evidence="4" id="KW-0548">Nucleotidyltransferase</keyword>
<evidence type="ECO:0000256" key="3">
    <source>
        <dbReference type="ARBA" id="ARBA00022679"/>
    </source>
</evidence>
<evidence type="ECO:0000256" key="2">
    <source>
        <dbReference type="ARBA" id="ARBA00022562"/>
    </source>
</evidence>
<evidence type="ECO:0000313" key="15">
    <source>
        <dbReference type="Proteomes" id="UP000156693"/>
    </source>
</evidence>
<evidence type="ECO:0000313" key="14">
    <source>
        <dbReference type="EMBL" id="AIF76264.1"/>
    </source>
</evidence>
<dbReference type="GO" id="GO:0042025">
    <property type="term" value="C:host cell nucleus"/>
    <property type="evidence" value="ECO:0007669"/>
    <property type="project" value="UniProtKB-SubCell"/>
</dbReference>
<dbReference type="GO" id="GO:0016779">
    <property type="term" value="F:nucleotidyltransferase activity"/>
    <property type="evidence" value="ECO:0007669"/>
    <property type="project" value="UniProtKB-KW"/>
</dbReference>
<dbReference type="GO" id="GO:0046872">
    <property type="term" value="F:metal ion binding"/>
    <property type="evidence" value="ECO:0007669"/>
    <property type="project" value="UniProtKB-KW"/>
</dbReference>
<name>A0A0D3MDE4_9VIRU</name>
<dbReference type="InterPro" id="IPR049912">
    <property type="entry name" value="CRESS_DNA_REP"/>
</dbReference>
<keyword evidence="5" id="KW-0235">DNA replication</keyword>
<dbReference type="Pfam" id="PF00799">
    <property type="entry name" value="Gemini_AL1"/>
    <property type="match status" value="1"/>
</dbReference>
<keyword evidence="9" id="KW-0255">Endonuclease</keyword>
<keyword evidence="12" id="KW-0238">DNA-binding</keyword>
<keyword evidence="2" id="KW-1048">Host nucleus</keyword>
<evidence type="ECO:0000256" key="6">
    <source>
        <dbReference type="ARBA" id="ARBA00022722"/>
    </source>
</evidence>